<gene>
    <name evidence="1" type="ORF">BTO20_36610</name>
</gene>
<keyword evidence="1" id="KW-0614">Plasmid</keyword>
<evidence type="ECO:0000313" key="2">
    <source>
        <dbReference type="Proteomes" id="UP000195331"/>
    </source>
</evidence>
<dbReference type="Proteomes" id="UP000195331">
    <property type="component" value="Plasmid unnamed1"/>
</dbReference>
<geneLocation type="plasmid" evidence="1 2">
    <name>unnamed1</name>
</geneLocation>
<keyword evidence="2" id="KW-1185">Reference proteome</keyword>
<proteinExistence type="predicted"/>
<organism evidence="1 2">
    <name type="scientific">Mycobacterium dioxanotrophicus</name>
    <dbReference type="NCBI Taxonomy" id="482462"/>
    <lineage>
        <taxon>Bacteria</taxon>
        <taxon>Bacillati</taxon>
        <taxon>Actinomycetota</taxon>
        <taxon>Actinomycetes</taxon>
        <taxon>Mycobacteriales</taxon>
        <taxon>Mycobacteriaceae</taxon>
        <taxon>Mycobacterium</taxon>
    </lineage>
</organism>
<protein>
    <submittedName>
        <fullName evidence="1">Uncharacterized protein</fullName>
    </submittedName>
</protein>
<dbReference type="EMBL" id="CP020810">
    <property type="protein sequence ID" value="ART74185.1"/>
    <property type="molecule type" value="Genomic_DNA"/>
</dbReference>
<sequence>MARLVLHSVRGFPVTDFAAHLPLQLRVTGRLRSTVPGRYWFCEVQPAVVCALSEGVERDHIHPDLLSEDRGSVTVSAVVLTPAAGNRVLQSGIVDFPVHVAAVLDPTVRVSGEMDPERVGYLGCALVDDADVATTSQTVLEQQVQALPTRW</sequence>
<accession>A0A1Y0CGW0</accession>
<dbReference type="KEGG" id="mdx:BTO20_36610"/>
<dbReference type="AlphaFoldDB" id="A0A1Y0CGW0"/>
<reference evidence="1 2" key="1">
    <citation type="submission" date="2017-04" db="EMBL/GenBank/DDBJ databases">
        <title>Whole Genome Sequence of 1,4-Dioxane Degrading Bacterium Mycobacterium dioxanotrophicus PH-06.</title>
        <authorList>
            <person name="He Y."/>
        </authorList>
    </citation>
    <scope>NUCLEOTIDE SEQUENCE [LARGE SCALE GENOMIC DNA]</scope>
    <source>
        <strain evidence="1 2">PH-06</strain>
        <plasmid evidence="1 2">unnamed1</plasmid>
    </source>
</reference>
<dbReference type="OrthoDB" id="4734617at2"/>
<evidence type="ECO:0000313" key="1">
    <source>
        <dbReference type="EMBL" id="ART74185.1"/>
    </source>
</evidence>
<name>A0A1Y0CGW0_9MYCO</name>
<dbReference type="RefSeq" id="WP_087083296.1">
    <property type="nucleotide sequence ID" value="NZ_CP020810.1"/>
</dbReference>